<name>A0A2A6FMP3_9MICO</name>
<dbReference type="PANTHER" id="PTHR43095">
    <property type="entry name" value="SUGAR KINASE"/>
    <property type="match status" value="1"/>
</dbReference>
<dbReference type="Proteomes" id="UP000219994">
    <property type="component" value="Unassembled WGS sequence"/>
</dbReference>
<dbReference type="EMBL" id="NAEP01000069">
    <property type="protein sequence ID" value="PDQ34155.1"/>
    <property type="molecule type" value="Genomic_DNA"/>
</dbReference>
<comment type="caution">
    <text evidence="9">The sequence shown here is derived from an EMBL/GenBank/DDBJ whole genome shotgun (WGS) entry which is preliminary data.</text>
</comment>
<feature type="domain" description="Carbohydrate kinase FGGY C-terminal" evidence="8">
    <location>
        <begin position="406"/>
        <end position="525"/>
    </location>
</feature>
<keyword evidence="2" id="KW-0859">Xylose metabolism</keyword>
<dbReference type="InterPro" id="IPR050406">
    <property type="entry name" value="FGGY_Carb_Kinase"/>
</dbReference>
<dbReference type="AlphaFoldDB" id="A0A2A6FMP3"/>
<organism evidence="9 10">
    <name type="scientific">Candidatus Lumbricidiphila eiseniae</name>
    <dbReference type="NCBI Taxonomy" id="1969409"/>
    <lineage>
        <taxon>Bacteria</taxon>
        <taxon>Bacillati</taxon>
        <taxon>Actinomycetota</taxon>
        <taxon>Actinomycetes</taxon>
        <taxon>Micrococcales</taxon>
        <taxon>Microbacteriaceae</taxon>
        <taxon>Candidatus Lumbricidiphila</taxon>
    </lineage>
</organism>
<evidence type="ECO:0000256" key="5">
    <source>
        <dbReference type="RuleBase" id="RU003733"/>
    </source>
</evidence>
<comment type="similarity">
    <text evidence="1 5">Belongs to the FGGY kinase family.</text>
</comment>
<protein>
    <recommendedName>
        <fullName evidence="11">Carbohydrate kinase FGGY C-terminal domain-containing protein</fullName>
    </recommendedName>
</protein>
<evidence type="ECO:0000256" key="1">
    <source>
        <dbReference type="ARBA" id="ARBA00009156"/>
    </source>
</evidence>
<evidence type="ECO:0000313" key="9">
    <source>
        <dbReference type="EMBL" id="PDQ34155.1"/>
    </source>
</evidence>
<keyword evidence="4 5" id="KW-0418">Kinase</keyword>
<sequence>MAEDTGVRAPTSRDPPPRDQFGIRRGNHRPGRRSSGDLAPGARDRHRRRSRRPVAPVDRTLRGTVRVIPGSPDRARIPGERTMSEKYAVGVDVGGSSTKSAIYRLDGRVVGAGVHHYQPRQPSTGVAEYDADELLRAVDSSIAQAVRAATIDPAKVVAVTADSMISGTVGLAEDSSPTTAYTTTLDTRFNSVLEDMLGAHEPRIRELVGSGTPVIAAKVAWYRDTDPRAFDRTRVFVTAGGLVGRHLAGLAAAECFIDPTVLWAVGLSDTRSSSWSKELTTKLGVPASLLPRIVPSTTVVGGLSDQVAQATGLRAGTPVVAGCGDQMAGFLGAGILREHRLGDSAGTYVVVGRRVPSFEPDPAGRFDVVPSALGDGFTQQAVVAMGGGFTKQWFDDRIGGGTASLEAAAAQVGIGSDGAIFVPHFGGQSTPSRPWVRGAWLGLEWGHGKPHLARSVMEAMAFEIAIAAQSMGALTDATTEIVGYGGGARSAVASQIKADVTGLNYSSLGDIAPASLAAAMIGAIATGDLDGLDDVTAATAPVRQTFTPRSGHTDTYRRYLADYRDAVELAASFRRIERTPANPTEGSRL</sequence>
<dbReference type="InterPro" id="IPR018484">
    <property type="entry name" value="FGGY_N"/>
</dbReference>
<evidence type="ECO:0000256" key="6">
    <source>
        <dbReference type="SAM" id="MobiDB-lite"/>
    </source>
</evidence>
<dbReference type="PROSITE" id="PS00445">
    <property type="entry name" value="FGGY_KINASES_2"/>
    <property type="match status" value="1"/>
</dbReference>
<evidence type="ECO:0000256" key="4">
    <source>
        <dbReference type="ARBA" id="ARBA00022777"/>
    </source>
</evidence>
<dbReference type="CDD" id="cd00366">
    <property type="entry name" value="ASKHA_NBD_FGGY"/>
    <property type="match status" value="1"/>
</dbReference>
<keyword evidence="3 5" id="KW-0808">Transferase</keyword>
<dbReference type="Pfam" id="PF00370">
    <property type="entry name" value="FGGY_N"/>
    <property type="match status" value="1"/>
</dbReference>
<evidence type="ECO:0000256" key="2">
    <source>
        <dbReference type="ARBA" id="ARBA00022629"/>
    </source>
</evidence>
<evidence type="ECO:0000256" key="3">
    <source>
        <dbReference type="ARBA" id="ARBA00022679"/>
    </source>
</evidence>
<dbReference type="Pfam" id="PF02782">
    <property type="entry name" value="FGGY_C"/>
    <property type="match status" value="1"/>
</dbReference>
<proteinExistence type="inferred from homology"/>
<dbReference type="InterPro" id="IPR000577">
    <property type="entry name" value="Carb_kinase_FGGY"/>
</dbReference>
<accession>A0A2A6FMP3</accession>
<reference evidence="10" key="1">
    <citation type="submission" date="2017-03" db="EMBL/GenBank/DDBJ databases">
        <authorList>
            <person name="Lund M.B."/>
        </authorList>
    </citation>
    <scope>NUCLEOTIDE SEQUENCE [LARGE SCALE GENOMIC DNA]</scope>
</reference>
<evidence type="ECO:0000313" key="10">
    <source>
        <dbReference type="Proteomes" id="UP000219994"/>
    </source>
</evidence>
<dbReference type="Gene3D" id="3.30.420.40">
    <property type="match status" value="2"/>
</dbReference>
<dbReference type="InterPro" id="IPR018485">
    <property type="entry name" value="FGGY_C"/>
</dbReference>
<dbReference type="SUPFAM" id="SSF53067">
    <property type="entry name" value="Actin-like ATPase domain"/>
    <property type="match status" value="2"/>
</dbReference>
<evidence type="ECO:0008006" key="11">
    <source>
        <dbReference type="Google" id="ProtNLM"/>
    </source>
</evidence>
<dbReference type="InterPro" id="IPR043129">
    <property type="entry name" value="ATPase_NBD"/>
</dbReference>
<dbReference type="GO" id="GO:0016773">
    <property type="term" value="F:phosphotransferase activity, alcohol group as acceptor"/>
    <property type="evidence" value="ECO:0007669"/>
    <property type="project" value="InterPro"/>
</dbReference>
<dbReference type="PANTHER" id="PTHR43095:SF5">
    <property type="entry name" value="XYLULOSE KINASE"/>
    <property type="match status" value="1"/>
</dbReference>
<dbReference type="GO" id="GO:0042732">
    <property type="term" value="P:D-xylose metabolic process"/>
    <property type="evidence" value="ECO:0007669"/>
    <property type="project" value="UniProtKB-KW"/>
</dbReference>
<dbReference type="GO" id="GO:0016301">
    <property type="term" value="F:kinase activity"/>
    <property type="evidence" value="ECO:0007669"/>
    <property type="project" value="UniProtKB-KW"/>
</dbReference>
<evidence type="ECO:0000259" key="8">
    <source>
        <dbReference type="Pfam" id="PF02782"/>
    </source>
</evidence>
<evidence type="ECO:0000259" key="7">
    <source>
        <dbReference type="Pfam" id="PF00370"/>
    </source>
</evidence>
<dbReference type="PIRSF" id="PIRSF000538">
    <property type="entry name" value="GlpK"/>
    <property type="match status" value="1"/>
</dbReference>
<gene>
    <name evidence="9" type="ORF">B5766_13075</name>
</gene>
<feature type="domain" description="Carbohydrate kinase FGGY N-terminal" evidence="7">
    <location>
        <begin position="87"/>
        <end position="332"/>
    </location>
</feature>
<dbReference type="InterPro" id="IPR018483">
    <property type="entry name" value="Carb_kinase_FGGY_CS"/>
</dbReference>
<keyword evidence="2" id="KW-0119">Carbohydrate metabolism</keyword>
<feature type="region of interest" description="Disordered" evidence="6">
    <location>
        <begin position="1"/>
        <end position="58"/>
    </location>
</feature>